<protein>
    <submittedName>
        <fullName evidence="2">Uncharacterized protein</fullName>
    </submittedName>
</protein>
<feature type="compositionally biased region" description="Polar residues" evidence="1">
    <location>
        <begin position="141"/>
        <end position="150"/>
    </location>
</feature>
<keyword evidence="3" id="KW-1185">Reference proteome</keyword>
<evidence type="ECO:0000313" key="2">
    <source>
        <dbReference type="EMBL" id="KAK5813147.1"/>
    </source>
</evidence>
<feature type="compositionally biased region" description="Acidic residues" evidence="1">
    <location>
        <begin position="117"/>
        <end position="131"/>
    </location>
</feature>
<proteinExistence type="predicted"/>
<feature type="region of interest" description="Disordered" evidence="1">
    <location>
        <begin position="102"/>
        <end position="150"/>
    </location>
</feature>
<comment type="caution">
    <text evidence="2">The sequence shown here is derived from an EMBL/GenBank/DDBJ whole genome shotgun (WGS) entry which is preliminary data.</text>
</comment>
<name>A0ABR0P4D9_GOSAR</name>
<organism evidence="2 3">
    <name type="scientific">Gossypium arboreum</name>
    <name type="common">Tree cotton</name>
    <name type="synonym">Gossypium nanking</name>
    <dbReference type="NCBI Taxonomy" id="29729"/>
    <lineage>
        <taxon>Eukaryota</taxon>
        <taxon>Viridiplantae</taxon>
        <taxon>Streptophyta</taxon>
        <taxon>Embryophyta</taxon>
        <taxon>Tracheophyta</taxon>
        <taxon>Spermatophyta</taxon>
        <taxon>Magnoliopsida</taxon>
        <taxon>eudicotyledons</taxon>
        <taxon>Gunneridae</taxon>
        <taxon>Pentapetalae</taxon>
        <taxon>rosids</taxon>
        <taxon>malvids</taxon>
        <taxon>Malvales</taxon>
        <taxon>Malvaceae</taxon>
        <taxon>Malvoideae</taxon>
        <taxon>Gossypium</taxon>
    </lineage>
</organism>
<accession>A0ABR0P4D9</accession>
<evidence type="ECO:0000256" key="1">
    <source>
        <dbReference type="SAM" id="MobiDB-lite"/>
    </source>
</evidence>
<dbReference type="EMBL" id="JARKNE010000008">
    <property type="protein sequence ID" value="KAK5813147.1"/>
    <property type="molecule type" value="Genomic_DNA"/>
</dbReference>
<reference evidence="2 3" key="1">
    <citation type="submission" date="2023-03" db="EMBL/GenBank/DDBJ databases">
        <title>WGS of Gossypium arboreum.</title>
        <authorList>
            <person name="Yu D."/>
        </authorList>
    </citation>
    <scope>NUCLEOTIDE SEQUENCE [LARGE SCALE GENOMIC DNA]</scope>
    <source>
        <tissue evidence="2">Leaf</tissue>
    </source>
</reference>
<evidence type="ECO:0000313" key="3">
    <source>
        <dbReference type="Proteomes" id="UP001358586"/>
    </source>
</evidence>
<dbReference type="Proteomes" id="UP001358586">
    <property type="component" value="Chromosome 8"/>
</dbReference>
<gene>
    <name evidence="2" type="ORF">PVK06_028593</name>
</gene>
<sequence>MELVNDKDMETMITLHCRNQSGHTKLIQLFAELANVESAEDFIPLSAEHGVQDLCTKVPRASVDKRLTVRDINFNAPPTYENLDLGPYLQIHAVVIQTDADSDNGYDNNGPNYEVENYSDPDLDEVPEDIDDKYVNDDRNVNASSVGNLS</sequence>